<dbReference type="AlphaFoldDB" id="A0AAN7STS0"/>
<name>A0AAN7STS0_9EURO</name>
<dbReference type="EMBL" id="JAVRRJ010000010">
    <property type="protein sequence ID" value="KAK5081278.1"/>
    <property type="molecule type" value="Genomic_DNA"/>
</dbReference>
<dbReference type="Proteomes" id="UP001309876">
    <property type="component" value="Unassembled WGS sequence"/>
</dbReference>
<feature type="domain" description="Major facilitator superfamily (MFS) profile" evidence="7">
    <location>
        <begin position="107"/>
        <end position="549"/>
    </location>
</feature>
<feature type="region of interest" description="Disordered" evidence="5">
    <location>
        <begin position="1"/>
        <end position="43"/>
    </location>
</feature>
<feature type="transmembrane region" description="Helical" evidence="6">
    <location>
        <begin position="457"/>
        <end position="480"/>
    </location>
</feature>
<keyword evidence="4 6" id="KW-0472">Membrane</keyword>
<feature type="transmembrane region" description="Helical" evidence="6">
    <location>
        <begin position="234"/>
        <end position="252"/>
    </location>
</feature>
<feature type="transmembrane region" description="Helical" evidence="6">
    <location>
        <begin position="381"/>
        <end position="401"/>
    </location>
</feature>
<evidence type="ECO:0000256" key="2">
    <source>
        <dbReference type="ARBA" id="ARBA00022692"/>
    </source>
</evidence>
<feature type="transmembrane region" description="Helical" evidence="6">
    <location>
        <begin position="202"/>
        <end position="222"/>
    </location>
</feature>
<feature type="compositionally biased region" description="Polar residues" evidence="5">
    <location>
        <begin position="297"/>
        <end position="316"/>
    </location>
</feature>
<dbReference type="SUPFAM" id="SSF103473">
    <property type="entry name" value="MFS general substrate transporter"/>
    <property type="match status" value="1"/>
</dbReference>
<keyword evidence="2 6" id="KW-0812">Transmembrane</keyword>
<feature type="transmembrane region" description="Helical" evidence="6">
    <location>
        <begin position="105"/>
        <end position="129"/>
    </location>
</feature>
<accession>A0AAN7STS0</accession>
<gene>
    <name evidence="8" type="ORF">LTR05_008072</name>
</gene>
<evidence type="ECO:0000256" key="3">
    <source>
        <dbReference type="ARBA" id="ARBA00022989"/>
    </source>
</evidence>
<dbReference type="GO" id="GO:0015203">
    <property type="term" value="F:polyamine transmembrane transporter activity"/>
    <property type="evidence" value="ECO:0007669"/>
    <property type="project" value="TreeGrafter"/>
</dbReference>
<dbReference type="CDD" id="cd17323">
    <property type="entry name" value="MFS_Tpo1_MDR_like"/>
    <property type="match status" value="1"/>
</dbReference>
<organism evidence="8 9">
    <name type="scientific">Lithohypha guttulata</name>
    <dbReference type="NCBI Taxonomy" id="1690604"/>
    <lineage>
        <taxon>Eukaryota</taxon>
        <taxon>Fungi</taxon>
        <taxon>Dikarya</taxon>
        <taxon>Ascomycota</taxon>
        <taxon>Pezizomycotina</taxon>
        <taxon>Eurotiomycetes</taxon>
        <taxon>Chaetothyriomycetidae</taxon>
        <taxon>Chaetothyriales</taxon>
        <taxon>Trichomeriaceae</taxon>
        <taxon>Lithohypha</taxon>
    </lineage>
</organism>
<keyword evidence="9" id="KW-1185">Reference proteome</keyword>
<feature type="transmembrane region" description="Helical" evidence="6">
    <location>
        <begin position="435"/>
        <end position="451"/>
    </location>
</feature>
<dbReference type="InterPro" id="IPR020846">
    <property type="entry name" value="MFS_dom"/>
</dbReference>
<dbReference type="GO" id="GO:0005886">
    <property type="term" value="C:plasma membrane"/>
    <property type="evidence" value="ECO:0007669"/>
    <property type="project" value="TreeGrafter"/>
</dbReference>
<dbReference type="PROSITE" id="PS50850">
    <property type="entry name" value="MFS"/>
    <property type="match status" value="1"/>
</dbReference>
<evidence type="ECO:0000313" key="9">
    <source>
        <dbReference type="Proteomes" id="UP001309876"/>
    </source>
</evidence>
<evidence type="ECO:0000259" key="7">
    <source>
        <dbReference type="PROSITE" id="PS50850"/>
    </source>
</evidence>
<feature type="compositionally biased region" description="Basic and acidic residues" evidence="5">
    <location>
        <begin position="20"/>
        <end position="34"/>
    </location>
</feature>
<dbReference type="GO" id="GO:0010509">
    <property type="term" value="P:intracellular polyamine homeostasis"/>
    <property type="evidence" value="ECO:0007669"/>
    <property type="project" value="TreeGrafter"/>
</dbReference>
<evidence type="ECO:0000256" key="6">
    <source>
        <dbReference type="SAM" id="Phobius"/>
    </source>
</evidence>
<dbReference type="PANTHER" id="PTHR23502:SF5">
    <property type="entry name" value="QUINIDINE RESISTANCE PROTEIN 3"/>
    <property type="match status" value="1"/>
</dbReference>
<dbReference type="Pfam" id="PF07690">
    <property type="entry name" value="MFS_1"/>
    <property type="match status" value="1"/>
</dbReference>
<proteinExistence type="predicted"/>
<feature type="transmembrane region" description="Helical" evidence="6">
    <location>
        <begin position="173"/>
        <end position="190"/>
    </location>
</feature>
<evidence type="ECO:0000313" key="8">
    <source>
        <dbReference type="EMBL" id="KAK5081278.1"/>
    </source>
</evidence>
<feature type="transmembrane region" description="Helical" evidence="6">
    <location>
        <begin position="141"/>
        <end position="161"/>
    </location>
</feature>
<protein>
    <recommendedName>
        <fullName evidence="7">Major facilitator superfamily (MFS) profile domain-containing protein</fullName>
    </recommendedName>
</protein>
<feature type="transmembrane region" description="Helical" evidence="6">
    <location>
        <begin position="501"/>
        <end position="518"/>
    </location>
</feature>
<feature type="transmembrane region" description="Helical" evidence="6">
    <location>
        <begin position="345"/>
        <end position="369"/>
    </location>
</feature>
<reference evidence="8 9" key="1">
    <citation type="submission" date="2023-08" db="EMBL/GenBank/DDBJ databases">
        <title>Black Yeasts Isolated from many extreme environments.</title>
        <authorList>
            <person name="Coleine C."/>
            <person name="Stajich J.E."/>
            <person name="Selbmann L."/>
        </authorList>
    </citation>
    <scope>NUCLEOTIDE SEQUENCE [LARGE SCALE GENOMIC DNA]</scope>
    <source>
        <strain evidence="8 9">CCFEE 5910</strain>
    </source>
</reference>
<dbReference type="PANTHER" id="PTHR23502">
    <property type="entry name" value="MAJOR FACILITATOR SUPERFAMILY"/>
    <property type="match status" value="1"/>
</dbReference>
<feature type="region of interest" description="Disordered" evidence="5">
    <location>
        <begin position="296"/>
        <end position="316"/>
    </location>
</feature>
<feature type="transmembrane region" description="Helical" evidence="6">
    <location>
        <begin position="264"/>
        <end position="281"/>
    </location>
</feature>
<dbReference type="InterPro" id="IPR011701">
    <property type="entry name" value="MFS"/>
</dbReference>
<evidence type="ECO:0000256" key="4">
    <source>
        <dbReference type="ARBA" id="ARBA00023136"/>
    </source>
</evidence>
<comment type="subcellular location">
    <subcellularLocation>
        <location evidence="1">Membrane</location>
        <topology evidence="1">Multi-pass membrane protein</topology>
    </subcellularLocation>
</comment>
<keyword evidence="3 6" id="KW-1133">Transmembrane helix</keyword>
<dbReference type="InterPro" id="IPR036259">
    <property type="entry name" value="MFS_trans_sf"/>
</dbReference>
<feature type="transmembrane region" description="Helical" evidence="6">
    <location>
        <begin position="524"/>
        <end position="544"/>
    </location>
</feature>
<dbReference type="Gene3D" id="1.20.1250.20">
    <property type="entry name" value="MFS general substrate transporter like domains"/>
    <property type="match status" value="1"/>
</dbReference>
<sequence length="560" mass="62164">MAERSEEKTSSLMTSDGINTDEKLKHYEAVDSDKTSPITQDDAHSCVSTVADLHSHHEERDLERVETTKQPLVKVPRSQRRGLFARFAIIPEVTEPVHYSNTTKWLITVVVAIAAAAAPVGSAIILPALNQVADELHSSPTITNLSVALYMLSMAIFPLWWSSFSETLGRRSVYLTSFAMFTVFGVLSAISKNITMLVIMRMLNGGAAASVQAVGAGTIADVWESFERGRAMGYFYLGPLCGPLFAPILGGVIGEKFGWRATQWALSIYGVLVLLLIFFALPETLQARKDVVAEAATETNDPSRPPLTRSSTRQSVQQKSKQYAKLLRMLFVDPLSVLTYLRFPLVLLCVYYSSVTFGSLYLLNISIQYSFEKVPYEFPTIILGLLYIPNSLGYILASLFGGKWMDRIMAREARKRQKDNEPLVLLPEDRMRENAWLGALIYPAALIWYGWTVNYGVIWIVPMIANFFYGIGSMLIFAMSTTMLTEFMPKRSSSGVAVNNFCRNIFSCAGAIAGAPLINAIGNGWVFTILGLWTLSSAVVVWAIRRFGPRWRKSMDDAVG</sequence>
<comment type="caution">
    <text evidence="8">The sequence shown here is derived from an EMBL/GenBank/DDBJ whole genome shotgun (WGS) entry which is preliminary data.</text>
</comment>
<evidence type="ECO:0000256" key="5">
    <source>
        <dbReference type="SAM" id="MobiDB-lite"/>
    </source>
</evidence>
<evidence type="ECO:0000256" key="1">
    <source>
        <dbReference type="ARBA" id="ARBA00004141"/>
    </source>
</evidence>